<keyword evidence="10" id="KW-1185">Reference proteome</keyword>
<dbReference type="RefSeq" id="WP_228230604.1">
    <property type="nucleotide sequence ID" value="NZ_JAJGMW010000016.1"/>
</dbReference>
<feature type="domain" description="ComEC/Rec2-related protein" evidence="7">
    <location>
        <begin position="235"/>
        <end position="499"/>
    </location>
</feature>
<feature type="transmembrane region" description="Helical" evidence="6">
    <location>
        <begin position="387"/>
        <end position="411"/>
    </location>
</feature>
<feature type="transmembrane region" description="Helical" evidence="6">
    <location>
        <begin position="510"/>
        <end position="527"/>
    </location>
</feature>
<protein>
    <submittedName>
        <fullName evidence="9">ComEC family competence protein</fullName>
    </submittedName>
</protein>
<proteinExistence type="predicted"/>
<evidence type="ECO:0000256" key="1">
    <source>
        <dbReference type="ARBA" id="ARBA00004651"/>
    </source>
</evidence>
<keyword evidence="2" id="KW-1003">Cell membrane</keyword>
<evidence type="ECO:0000313" key="9">
    <source>
        <dbReference type="EMBL" id="MCC4213520.1"/>
    </source>
</evidence>
<organism evidence="9 10">
    <name type="scientific">Leeuwenhoekiella parthenopeia</name>
    <dbReference type="NCBI Taxonomy" id="2890320"/>
    <lineage>
        <taxon>Bacteria</taxon>
        <taxon>Pseudomonadati</taxon>
        <taxon>Bacteroidota</taxon>
        <taxon>Flavobacteriia</taxon>
        <taxon>Flavobacteriales</taxon>
        <taxon>Flavobacteriaceae</taxon>
        <taxon>Leeuwenhoekiella</taxon>
    </lineage>
</organism>
<evidence type="ECO:0000313" key="10">
    <source>
        <dbReference type="Proteomes" id="UP001197770"/>
    </source>
</evidence>
<evidence type="ECO:0000259" key="7">
    <source>
        <dbReference type="Pfam" id="PF03772"/>
    </source>
</evidence>
<feature type="transmembrane region" description="Helical" evidence="6">
    <location>
        <begin position="417"/>
        <end position="444"/>
    </location>
</feature>
<feature type="transmembrane region" description="Helical" evidence="6">
    <location>
        <begin position="289"/>
        <end position="305"/>
    </location>
</feature>
<dbReference type="Proteomes" id="UP001197770">
    <property type="component" value="Unassembled WGS sequence"/>
</dbReference>
<evidence type="ECO:0000256" key="6">
    <source>
        <dbReference type="SAM" id="Phobius"/>
    </source>
</evidence>
<evidence type="ECO:0000256" key="2">
    <source>
        <dbReference type="ARBA" id="ARBA00022475"/>
    </source>
</evidence>
<dbReference type="PANTHER" id="PTHR30619:SF1">
    <property type="entry name" value="RECOMBINATION PROTEIN 2"/>
    <property type="match status" value="1"/>
</dbReference>
<gene>
    <name evidence="9" type="ORF">LLW17_12385</name>
</gene>
<keyword evidence="3 6" id="KW-0812">Transmembrane</keyword>
<evidence type="ECO:0000259" key="8">
    <source>
        <dbReference type="Pfam" id="PF13567"/>
    </source>
</evidence>
<reference evidence="9 10" key="1">
    <citation type="submission" date="2021-11" db="EMBL/GenBank/DDBJ databases">
        <title>Seasonal and diel survey of microbial diversity of the Tyrrhenian coast.</title>
        <authorList>
            <person name="Gattoni G."/>
            <person name="Corral P."/>
        </authorList>
    </citation>
    <scope>NUCLEOTIDE SEQUENCE [LARGE SCALE GENOMIC DNA]</scope>
    <source>
        <strain evidence="9 10">Mr9</strain>
    </source>
</reference>
<evidence type="ECO:0000256" key="5">
    <source>
        <dbReference type="ARBA" id="ARBA00023136"/>
    </source>
</evidence>
<name>A0ABS8GV33_9FLAO</name>
<feature type="transmembrane region" description="Helical" evidence="6">
    <location>
        <begin position="358"/>
        <end position="375"/>
    </location>
</feature>
<keyword evidence="4 6" id="KW-1133">Transmembrane helix</keyword>
<comment type="subcellular location">
    <subcellularLocation>
        <location evidence="1">Cell membrane</location>
        <topology evidence="1">Multi-pass membrane protein</topology>
    </subcellularLocation>
</comment>
<dbReference type="InterPro" id="IPR025405">
    <property type="entry name" value="DUF4131"/>
</dbReference>
<dbReference type="EMBL" id="JAJGMW010000016">
    <property type="protein sequence ID" value="MCC4213520.1"/>
    <property type="molecule type" value="Genomic_DNA"/>
</dbReference>
<feature type="transmembrane region" description="Helical" evidence="6">
    <location>
        <begin position="335"/>
        <end position="352"/>
    </location>
</feature>
<feature type="transmembrane region" description="Helical" evidence="6">
    <location>
        <begin position="32"/>
        <end position="51"/>
    </location>
</feature>
<dbReference type="Pfam" id="PF13567">
    <property type="entry name" value="DUF4131"/>
    <property type="match status" value="1"/>
</dbReference>
<dbReference type="InterPro" id="IPR052159">
    <property type="entry name" value="Competence_DNA_uptake"/>
</dbReference>
<feature type="transmembrane region" description="Helical" evidence="6">
    <location>
        <begin position="58"/>
        <end position="78"/>
    </location>
</feature>
<sequence length="676" mass="76145">MKGLNTTLLLLLTGLLAGIVYASTFQPSLKSALVLLPVSLFIFGLLHVFHLHKQSTSVFTGAAAVLVFFSLGLLAQTLSNPLRLPNHYINQTDLNADSNFVIELEERLAPGNSQARFTAQVLQHNTAAATGKILVTIPKDSINRALDLDVDNLLYVDALLQTRFPVNAPYQFDYGAYLKSKGIFGQIRLTKDSFIKISSDANSSKFSAHRFRSYLKFKLNRYELSPDSKAITYALLLGERQDLSTQLRQSYVDAGVIHILAVSGLHVGILMLIVQFLLKPLGNQKKTRLLRMLIVLAVIWLFAILTGLSPSVLRAATMFSFLQIGLVYGQRRAGYNALIASALILLLINPNLLLDVGFQLSYTAVFFIMWLYPKLEMLWKPKNKILGYYWQLICVSLAAQVGVLPLSLYYFHQFPGLFLIANLVVLPVLGFILIYGILILILALPEWLPKLMVDAYDFILRLLNNSIGLISQADYFIFKSIYFPLALIPTTYLLVFGLGKLTEKFNFKNVSRFLIAGAIFPLVLLALKLKQQNEFHVLNSYRSTSLANVDEANNLSLYLNSKTIDTSRIIKGFKENLQIKKISIQPLKSIYNTPEGPLLIIDSLAIYQLKELQPKYILLTQSPKVNLDRLIAYFPKAILIADASNYRSYVKRWEATCEKRKIPFHSTYEKGFYSLD</sequence>
<comment type="caution">
    <text evidence="9">The sequence shown here is derived from an EMBL/GenBank/DDBJ whole genome shotgun (WGS) entry which is preliminary data.</text>
</comment>
<accession>A0ABS8GV33</accession>
<dbReference type="InterPro" id="IPR004477">
    <property type="entry name" value="ComEC_N"/>
</dbReference>
<evidence type="ECO:0000256" key="3">
    <source>
        <dbReference type="ARBA" id="ARBA00022692"/>
    </source>
</evidence>
<evidence type="ECO:0000256" key="4">
    <source>
        <dbReference type="ARBA" id="ARBA00022989"/>
    </source>
</evidence>
<dbReference type="NCBIfam" id="TIGR00360">
    <property type="entry name" value="ComEC_N-term"/>
    <property type="match status" value="1"/>
</dbReference>
<keyword evidence="5 6" id="KW-0472">Membrane</keyword>
<feature type="domain" description="DUF4131" evidence="8">
    <location>
        <begin position="29"/>
        <end position="192"/>
    </location>
</feature>
<feature type="transmembrane region" description="Helical" evidence="6">
    <location>
        <begin position="255"/>
        <end position="277"/>
    </location>
</feature>
<dbReference type="Pfam" id="PF03772">
    <property type="entry name" value="Competence"/>
    <property type="match status" value="1"/>
</dbReference>
<dbReference type="PANTHER" id="PTHR30619">
    <property type="entry name" value="DNA INTERNALIZATION/COMPETENCE PROTEIN COMEC/REC2"/>
    <property type="match status" value="1"/>
</dbReference>
<feature type="transmembrane region" description="Helical" evidence="6">
    <location>
        <begin position="481"/>
        <end position="498"/>
    </location>
</feature>